<dbReference type="InterPro" id="IPR005184">
    <property type="entry name" value="DUF306_Meta_HslJ"/>
</dbReference>
<dbReference type="InterPro" id="IPR038670">
    <property type="entry name" value="HslJ-like_sf"/>
</dbReference>
<keyword evidence="1" id="KW-0732">Signal</keyword>
<evidence type="ECO:0000256" key="1">
    <source>
        <dbReference type="SAM" id="SignalP"/>
    </source>
</evidence>
<dbReference type="Proteomes" id="UP001235344">
    <property type="component" value="Chromosome"/>
</dbReference>
<evidence type="ECO:0000313" key="3">
    <source>
        <dbReference type="EMBL" id="WLI72281.1"/>
    </source>
</evidence>
<feature type="chain" id="PRO_5046566462" evidence="1">
    <location>
        <begin position="22"/>
        <end position="150"/>
    </location>
</feature>
<dbReference type="Gene3D" id="2.40.128.270">
    <property type="match status" value="1"/>
</dbReference>
<dbReference type="EMBL" id="CP131913">
    <property type="protein sequence ID" value="WLI72281.1"/>
    <property type="molecule type" value="Genomic_DNA"/>
</dbReference>
<dbReference type="RefSeq" id="WP_305498710.1">
    <property type="nucleotide sequence ID" value="NZ_CP131913.1"/>
</dbReference>
<sequence>MRKQYSLTALLVGSLTLAGCAGFEAASDGDSVNEPLENTYWKLLTVGEREVVAIDEAREAHLVLHAEESRLAGSTGCNRMMGEYERDGDRLTFGRVATTVMACPGAAMALERELLDALGEVAGWQVDGETLTLVDDEGESRAHFEAVHLY</sequence>
<keyword evidence="4" id="KW-1185">Reference proteome</keyword>
<dbReference type="PROSITE" id="PS51257">
    <property type="entry name" value="PROKAR_LIPOPROTEIN"/>
    <property type="match status" value="1"/>
</dbReference>
<dbReference type="Pfam" id="PF03724">
    <property type="entry name" value="META"/>
    <property type="match status" value="1"/>
</dbReference>
<evidence type="ECO:0000259" key="2">
    <source>
        <dbReference type="Pfam" id="PF03724"/>
    </source>
</evidence>
<accession>A0ABY9H2A6</accession>
<organism evidence="3 4">
    <name type="scientific">Halomonas alkalicola</name>
    <dbReference type="NCBI Taxonomy" id="1930622"/>
    <lineage>
        <taxon>Bacteria</taxon>
        <taxon>Pseudomonadati</taxon>
        <taxon>Pseudomonadota</taxon>
        <taxon>Gammaproteobacteria</taxon>
        <taxon>Oceanospirillales</taxon>
        <taxon>Halomonadaceae</taxon>
        <taxon>Halomonas</taxon>
    </lineage>
</organism>
<dbReference type="InterPro" id="IPR053147">
    <property type="entry name" value="Hsp_HslJ-like"/>
</dbReference>
<gene>
    <name evidence="3" type="ORF">B6N23_10785</name>
</gene>
<protein>
    <submittedName>
        <fullName evidence="3">META domain-containing protein</fullName>
    </submittedName>
</protein>
<dbReference type="PANTHER" id="PTHR35535">
    <property type="entry name" value="HEAT SHOCK PROTEIN HSLJ"/>
    <property type="match status" value="1"/>
</dbReference>
<reference evidence="3 4" key="1">
    <citation type="submission" date="2023-08" db="EMBL/GenBank/DDBJ databases">
        <title>Transcriptome Analysis of Halomonas alkalicola CICC 11012s to Identify the Genes Involved in Alkaline Tolerances.</title>
        <authorList>
            <person name="Zhai L."/>
        </authorList>
    </citation>
    <scope>NUCLEOTIDE SEQUENCE [LARGE SCALE GENOMIC DNA]</scope>
    <source>
        <strain evidence="3 4">CICC 11012s</strain>
    </source>
</reference>
<proteinExistence type="predicted"/>
<evidence type="ECO:0000313" key="4">
    <source>
        <dbReference type="Proteomes" id="UP001235344"/>
    </source>
</evidence>
<dbReference type="PANTHER" id="PTHR35535:SF1">
    <property type="entry name" value="HEAT SHOCK PROTEIN HSLJ"/>
    <property type="match status" value="1"/>
</dbReference>
<feature type="signal peptide" evidence="1">
    <location>
        <begin position="1"/>
        <end position="21"/>
    </location>
</feature>
<feature type="domain" description="DUF306" evidence="2">
    <location>
        <begin position="34"/>
        <end position="145"/>
    </location>
</feature>
<name>A0ABY9H2A6_9GAMM</name>